<reference evidence="1" key="1">
    <citation type="submission" date="2023-06" db="EMBL/GenBank/DDBJ databases">
        <title>Cytophagales bacterium Strain LB-30, isolated from soil.</title>
        <authorList>
            <person name="Liu B."/>
        </authorList>
    </citation>
    <scope>NUCLEOTIDE SEQUENCE</scope>
    <source>
        <strain evidence="1">LB-30</strain>
    </source>
</reference>
<sequence>AATATWTTSGDGTFDNASLLGAVYTPGPNDITNTSVTLTLTTDDPDGAGPCAVAADQMVVTINELPSATLSTSSATDICPGDEVILDIATTGVGPFEVDYTDGTDTLTVSGLVVGANAIAINPTADGTYQLVEIRDANSPVCSGTGTGQVDITVNPVTQPSFAPNFENICVDNTIVNATPAGPGEIGTWTIVSGTGTIDDVNSATITVTDIAEGSLVLRWTIDNSVCQASALYTINSTPATPATVEDDKEVCTSSTSISANTPGTGETGLWTNDIPSVPIVFEDPTDPTTTVTGLRVGVNSLTWTITDGSCTSSETLIITNLGGISSFNLTAPSTQICGTTTLTFGGSENGVNYTLRRNGVDVETKAGSNTGDPLTFDVSAAGTYTVFADNGLGCSGIVSNEPLTLTETPVTTATWDGFASTNLNFCESNPSANIPVQINFTGNGGPYTIEYTVNIDGGGAATFQETSNPGEEFIVLANYEIDQNAPSVTELQMISVTEAGECNTSVDAEVYTITITDSITPSVAITTSPICDGEEITFTAVTSFNSSAQNVAGSSFRWFVDGVELVGVATSTITTDTLSAGAEVSVEWSLVGTTFENCATDPIVSNALAPIVYPTPVAITSVTEGQTFCIDAASVALTADQTGGTWTINGNPVADNTNPIFDPAALGAGAYVIRYELTEAGGCQLADEVNVEVFDLPVVDVTSLPATLCSTDAIFTLPGAGEWILEAAVITEIDPIAFAVNEVLDLSYTLTENGCISAPVTFQVTITDAAQAPVVNTTIEASYCNGDILPTVSVSGIAANLTWYTGASTDAANEIAVADPNLVDLNALTSGEGNYIFTIEQTTSCGSATTEISFTISGSAPSAPVVGTIEPVCINDNFGLITAIADPENTVIWYDLNPATNPSADTLFIGATLDAETIPVILNLGIGQSTTLFVAQHNACGISGFTPVIFARSNDAQCEFVCEEFEVFITGTSAASCVGVADGKVTVNISSGGVTTYEYKLRNQADDAFVTFTPSRNGFFTIEDLNVGIDTLVFRQIENPDCPLEIPFGISAVSNLGVTASPTPPSCTGGDGTLVISASGGSGNYTFTLTLPDNTEVTNTTGVFENLADGTYTYVVRDNSSQCQQTPGSINIIGTAGFGVSASDFIDPVCFGESSGSAIITLSGFGVGEYSLDNGLTWTSFTSGNRVNELPPLGTYNILVRVDEAGCEIPVEVIINNGVNPISIDGGITTVTRADCNPNIEVGAIQVGTVSGGTSPYTFAIDGEALTLPADGIIENLSRSVRNLEITDATGCTQFFPINIEVPGSIDATIEEIEVEDICTIDGRGIIANINVDQTNAPGPFTLVLTKPDFPEQAEIVEQFDEDGQVVVLGLDKGVRYRWTVRSNSDEASCSDDGLITLSQGVSPVSFTANAVNVECFGETGALVLSDIEGENGLEYQYEIYTRAAGQRTLLTSGVISALASSTDVTIPSINPNGQGNPFYEVRLIQSNENCSVSTDFVQFTVSGPSASLTAEVTAETVSLPDQATGSVRIELGSVSGAAPYLAEIILADATFDDAEQFLDLPDGPVEFSQTPGSPDYFIVFDSLIAGTYEVIVSDQFGCATVPLEFEIDYDRSVFIPNLITPNGDNLNDRFIIRNRADVGTRLIVTNRWGKVVYENSDYQDQWDGGEEPDGVYFYEVIIDNQKFTGWIELWRARIR</sequence>
<dbReference type="Proteomes" id="UP001168552">
    <property type="component" value="Unassembled WGS sequence"/>
</dbReference>
<dbReference type="RefSeq" id="WP_320002788.1">
    <property type="nucleotide sequence ID" value="NZ_JAUHJS010000001.1"/>
</dbReference>
<dbReference type="InterPro" id="IPR025667">
    <property type="entry name" value="SprB_repeat"/>
</dbReference>
<gene>
    <name evidence="1" type="ORF">QWY31_02050</name>
</gene>
<protein>
    <submittedName>
        <fullName evidence="1">Gliding motility-associated C-terminal domain-containing protein</fullName>
    </submittedName>
</protein>
<accession>A0ABT8F1D6</accession>
<feature type="non-terminal residue" evidence="1">
    <location>
        <position position="1"/>
    </location>
</feature>
<comment type="caution">
    <text evidence="1">The sequence shown here is derived from an EMBL/GenBank/DDBJ whole genome shotgun (WGS) entry which is preliminary data.</text>
</comment>
<dbReference type="EMBL" id="JAUHJS010000001">
    <property type="protein sequence ID" value="MDN4164262.1"/>
    <property type="molecule type" value="Genomic_DNA"/>
</dbReference>
<name>A0ABT8F1D6_9BACT</name>
<dbReference type="Pfam" id="PF13585">
    <property type="entry name" value="CHU_C"/>
    <property type="match status" value="1"/>
</dbReference>
<proteinExistence type="predicted"/>
<dbReference type="Pfam" id="PF13573">
    <property type="entry name" value="SprB"/>
    <property type="match status" value="2"/>
</dbReference>
<evidence type="ECO:0000313" key="1">
    <source>
        <dbReference type="EMBL" id="MDN4164262.1"/>
    </source>
</evidence>
<organism evidence="1 2">
    <name type="scientific">Shiella aurantiaca</name>
    <dbReference type="NCBI Taxonomy" id="3058365"/>
    <lineage>
        <taxon>Bacteria</taxon>
        <taxon>Pseudomonadati</taxon>
        <taxon>Bacteroidota</taxon>
        <taxon>Cytophagia</taxon>
        <taxon>Cytophagales</taxon>
        <taxon>Shiellaceae</taxon>
        <taxon>Shiella</taxon>
    </lineage>
</organism>
<evidence type="ECO:0000313" key="2">
    <source>
        <dbReference type="Proteomes" id="UP001168552"/>
    </source>
</evidence>
<keyword evidence="2" id="KW-1185">Reference proteome</keyword>